<keyword evidence="2" id="KW-1185">Reference proteome</keyword>
<proteinExistence type="predicted"/>
<protein>
    <submittedName>
        <fullName evidence="1">Uncharacterized protein</fullName>
    </submittedName>
</protein>
<reference evidence="1 2" key="1">
    <citation type="submission" date="2018-05" db="EMBL/GenBank/DDBJ databases">
        <title>Genetic diversity of glacier-inhabiting Cryobacterium bacteria in China and description of Cryobacterium mengkeensis sp. nov. and Arthrobacter glacialis sp. nov.</title>
        <authorList>
            <person name="Liu Q."/>
            <person name="Xin Y.-H."/>
        </authorList>
    </citation>
    <scope>NUCLEOTIDE SEQUENCE [LARGE SCALE GENOMIC DNA]</scope>
    <source>
        <strain evidence="1 2">GP3</strain>
    </source>
</reference>
<sequence length="116" mass="12950">MTRKPWMTLGPPAHIVERFFEKHGRAGLVLPDGWYGRPLDSLFALTSAVDLPDGLKIEIEGGRELIFEGNVTIVKTEFEKYPALRIEGFKSASWNPHDGVVHRQTYGEPGAVVFVS</sequence>
<evidence type="ECO:0000313" key="1">
    <source>
        <dbReference type="EMBL" id="PXA64832.1"/>
    </source>
</evidence>
<dbReference type="EMBL" id="QHLZ01000008">
    <property type="protein sequence ID" value="PXA64832.1"/>
    <property type="molecule type" value="Genomic_DNA"/>
</dbReference>
<evidence type="ECO:0000313" key="2">
    <source>
        <dbReference type="Proteomes" id="UP000246303"/>
    </source>
</evidence>
<dbReference type="AlphaFoldDB" id="A0A2V3DPC1"/>
<accession>A0A2V3DPC1</accession>
<dbReference type="OrthoDB" id="1456570at2"/>
<dbReference type="RefSeq" id="WP_110106860.1">
    <property type="nucleotide sequence ID" value="NZ_JACBZZ010000001.1"/>
</dbReference>
<name>A0A2V3DPC1_9MICC</name>
<organism evidence="1 2">
    <name type="scientific">Arthrobacter psychrochitiniphilus</name>
    <dbReference type="NCBI Taxonomy" id="291045"/>
    <lineage>
        <taxon>Bacteria</taxon>
        <taxon>Bacillati</taxon>
        <taxon>Actinomycetota</taxon>
        <taxon>Actinomycetes</taxon>
        <taxon>Micrococcales</taxon>
        <taxon>Micrococcaceae</taxon>
        <taxon>Arthrobacter</taxon>
    </lineage>
</organism>
<gene>
    <name evidence="1" type="ORF">CVS29_13565</name>
</gene>
<comment type="caution">
    <text evidence="1">The sequence shown here is derived from an EMBL/GenBank/DDBJ whole genome shotgun (WGS) entry which is preliminary data.</text>
</comment>
<dbReference type="Proteomes" id="UP000246303">
    <property type="component" value="Unassembled WGS sequence"/>
</dbReference>